<comment type="cofactor">
    <cofactor evidence="2">
        <name>L-ascorbate</name>
        <dbReference type="ChEBI" id="CHEBI:38290"/>
    </cofactor>
</comment>
<evidence type="ECO:0000256" key="5">
    <source>
        <dbReference type="ARBA" id="ARBA00022964"/>
    </source>
</evidence>
<dbReference type="Pfam" id="PF02668">
    <property type="entry name" value="TauD"/>
    <property type="match status" value="1"/>
</dbReference>
<name>A0A3N6PZM1_9CYAN</name>
<protein>
    <submittedName>
        <fullName evidence="9">Taurine catabolism dioxygenase TauD</fullName>
    </submittedName>
</protein>
<evidence type="ECO:0000259" key="8">
    <source>
        <dbReference type="Pfam" id="PF02668"/>
    </source>
</evidence>
<keyword evidence="7" id="KW-0408">Iron</keyword>
<dbReference type="InterPro" id="IPR050411">
    <property type="entry name" value="AlphaKG_dependent_hydroxylases"/>
</dbReference>
<reference evidence="9 10" key="1">
    <citation type="journal article" date="2018" name="ACS Chem. Biol.">
        <title>Ketoreductase domain dysfunction expands chemodiversity: malyngamide biosynthesis in the cyanobacterium Okeania hirsuta.</title>
        <authorList>
            <person name="Moss N.A."/>
            <person name="Leao T."/>
            <person name="Rankin M."/>
            <person name="McCullough T.M."/>
            <person name="Qu P."/>
            <person name="Korobeynikov A."/>
            <person name="Smith J.L."/>
            <person name="Gerwick L."/>
            <person name="Gerwick W.H."/>
        </authorList>
    </citation>
    <scope>NUCLEOTIDE SEQUENCE [LARGE SCALE GENOMIC DNA]</scope>
    <source>
        <strain evidence="9 10">PAB10Feb10-1</strain>
    </source>
</reference>
<comment type="cofactor">
    <cofactor evidence="1">
        <name>Fe(2+)</name>
        <dbReference type="ChEBI" id="CHEBI:29033"/>
    </cofactor>
</comment>
<dbReference type="SUPFAM" id="SSF51197">
    <property type="entry name" value="Clavaminate synthase-like"/>
    <property type="match status" value="1"/>
</dbReference>
<dbReference type="GO" id="GO:0051213">
    <property type="term" value="F:dioxygenase activity"/>
    <property type="evidence" value="ECO:0007669"/>
    <property type="project" value="UniProtKB-KW"/>
</dbReference>
<dbReference type="InterPro" id="IPR038492">
    <property type="entry name" value="GBBH-like_N_sf"/>
</dbReference>
<evidence type="ECO:0000256" key="6">
    <source>
        <dbReference type="ARBA" id="ARBA00023002"/>
    </source>
</evidence>
<dbReference type="RefSeq" id="WP_124154388.1">
    <property type="nucleotide sequence ID" value="NZ_CAWOLW010000146.1"/>
</dbReference>
<dbReference type="GO" id="GO:0046872">
    <property type="term" value="F:metal ion binding"/>
    <property type="evidence" value="ECO:0007669"/>
    <property type="project" value="UniProtKB-KW"/>
</dbReference>
<proteinExistence type="inferred from homology"/>
<dbReference type="GO" id="GO:0045329">
    <property type="term" value="P:carnitine biosynthetic process"/>
    <property type="evidence" value="ECO:0007669"/>
    <property type="project" value="TreeGrafter"/>
</dbReference>
<organism evidence="9 10">
    <name type="scientific">Okeania hirsuta</name>
    <dbReference type="NCBI Taxonomy" id="1458930"/>
    <lineage>
        <taxon>Bacteria</taxon>
        <taxon>Bacillati</taxon>
        <taxon>Cyanobacteriota</taxon>
        <taxon>Cyanophyceae</taxon>
        <taxon>Oscillatoriophycideae</taxon>
        <taxon>Oscillatoriales</taxon>
        <taxon>Microcoleaceae</taxon>
        <taxon>Okeania</taxon>
    </lineage>
</organism>
<comment type="caution">
    <text evidence="9">The sequence shown here is derived from an EMBL/GenBank/DDBJ whole genome shotgun (WGS) entry which is preliminary data.</text>
</comment>
<evidence type="ECO:0000313" key="9">
    <source>
        <dbReference type="EMBL" id="RQH50267.1"/>
    </source>
</evidence>
<dbReference type="PANTHER" id="PTHR10696">
    <property type="entry name" value="GAMMA-BUTYROBETAINE HYDROXYLASE-RELATED"/>
    <property type="match status" value="1"/>
</dbReference>
<dbReference type="InterPro" id="IPR042098">
    <property type="entry name" value="TauD-like_sf"/>
</dbReference>
<evidence type="ECO:0000256" key="7">
    <source>
        <dbReference type="ARBA" id="ARBA00023004"/>
    </source>
</evidence>
<dbReference type="PANTHER" id="PTHR10696:SF51">
    <property type="entry name" value="TRIMETHYLLYSINE DIOXYGENASE, MITOCHONDRIAL"/>
    <property type="match status" value="1"/>
</dbReference>
<keyword evidence="5 9" id="KW-0223">Dioxygenase</keyword>
<dbReference type="EMBL" id="RCBY01000023">
    <property type="protein sequence ID" value="RQH50267.1"/>
    <property type="molecule type" value="Genomic_DNA"/>
</dbReference>
<gene>
    <name evidence="9" type="ORF">D5R40_06465</name>
</gene>
<evidence type="ECO:0000256" key="1">
    <source>
        <dbReference type="ARBA" id="ARBA00001954"/>
    </source>
</evidence>
<sequence length="373" mass="44465">MNSTTILNESFIKVRGKGFHYIWLRDNCLNPQSRNPDTFRRIYDYTENPQPKPLYVELNEEELIIDWDEKPSHRSIYPISWLMKYAYDPDPKQICNEPKLVLWDRFWFDKHPIERHDIHSCPQSLWMDELCALGFTLLSNMSIEEMESFLTKSIGPINATFEIVSDVKPTPDAKDLGDLMTGPEVLPHNAHNYKLSKFLMPFFYCVEHNAKGGESILVDSFRVCEDFRQKYPEYFKILSDTPIVFHKFDPQNNYYFSDTAPIIQLDTQGNIYRICFNEKNCERTIPFEKTESFYEAYSIFYHYMKNPAYQYRFRLNNGDCLLIHNVRVMHGRTTFDPRSGIRHLKAGFVDWDYFTARRNFYQSKHFYLQQFSS</sequence>
<keyword evidence="10" id="KW-1185">Reference proteome</keyword>
<feature type="domain" description="TauD/TfdA-like" evidence="8">
    <location>
        <begin position="134"/>
        <end position="345"/>
    </location>
</feature>
<comment type="similarity">
    <text evidence="3">Belongs to the gamma-BBH/TMLD family.</text>
</comment>
<dbReference type="Gene3D" id="3.30.2020.30">
    <property type="match status" value="1"/>
</dbReference>
<accession>A0A3N6PZM1</accession>
<evidence type="ECO:0000256" key="2">
    <source>
        <dbReference type="ARBA" id="ARBA00001961"/>
    </source>
</evidence>
<dbReference type="Gene3D" id="3.60.130.10">
    <property type="entry name" value="Clavaminate synthase-like"/>
    <property type="match status" value="1"/>
</dbReference>
<evidence type="ECO:0000313" key="10">
    <source>
        <dbReference type="Proteomes" id="UP000269154"/>
    </source>
</evidence>
<dbReference type="InterPro" id="IPR003819">
    <property type="entry name" value="TauD/TfdA-like"/>
</dbReference>
<keyword evidence="4" id="KW-0479">Metal-binding</keyword>
<evidence type="ECO:0000256" key="4">
    <source>
        <dbReference type="ARBA" id="ARBA00022723"/>
    </source>
</evidence>
<dbReference type="Proteomes" id="UP000269154">
    <property type="component" value="Unassembled WGS sequence"/>
</dbReference>
<evidence type="ECO:0000256" key="3">
    <source>
        <dbReference type="ARBA" id="ARBA00008654"/>
    </source>
</evidence>
<dbReference type="AlphaFoldDB" id="A0A3N6PZM1"/>
<dbReference type="OrthoDB" id="784878at2"/>
<keyword evidence="6" id="KW-0560">Oxidoreductase</keyword>